<dbReference type="InterPro" id="IPR029063">
    <property type="entry name" value="SAM-dependent_MTases_sf"/>
</dbReference>
<keyword evidence="3" id="KW-0949">S-adenosyl-L-methionine</keyword>
<gene>
    <name evidence="7" type="ORF">ACJRO7_022267</name>
</gene>
<dbReference type="InterPro" id="IPR036390">
    <property type="entry name" value="WH_DNA-bd_sf"/>
</dbReference>
<dbReference type="InterPro" id="IPR001077">
    <property type="entry name" value="COMT_C"/>
</dbReference>
<evidence type="ECO:0000256" key="1">
    <source>
        <dbReference type="ARBA" id="ARBA00022603"/>
    </source>
</evidence>
<organism evidence="7 8">
    <name type="scientific">Eucalyptus globulus</name>
    <name type="common">Tasmanian blue gum</name>
    <dbReference type="NCBI Taxonomy" id="34317"/>
    <lineage>
        <taxon>Eukaryota</taxon>
        <taxon>Viridiplantae</taxon>
        <taxon>Streptophyta</taxon>
        <taxon>Embryophyta</taxon>
        <taxon>Tracheophyta</taxon>
        <taxon>Spermatophyta</taxon>
        <taxon>Magnoliopsida</taxon>
        <taxon>eudicotyledons</taxon>
        <taxon>Gunneridae</taxon>
        <taxon>Pentapetalae</taxon>
        <taxon>rosids</taxon>
        <taxon>malvids</taxon>
        <taxon>Myrtales</taxon>
        <taxon>Myrtaceae</taxon>
        <taxon>Myrtoideae</taxon>
        <taxon>Eucalypteae</taxon>
        <taxon>Eucalyptus</taxon>
    </lineage>
</organism>
<dbReference type="PANTHER" id="PTHR11746">
    <property type="entry name" value="O-METHYLTRANSFERASE"/>
    <property type="match status" value="1"/>
</dbReference>
<dbReference type="GO" id="GO:0032259">
    <property type="term" value="P:methylation"/>
    <property type="evidence" value="ECO:0007669"/>
    <property type="project" value="UniProtKB-KW"/>
</dbReference>
<dbReference type="Pfam" id="PF08100">
    <property type="entry name" value="Dimerisation"/>
    <property type="match status" value="1"/>
</dbReference>
<dbReference type="InterPro" id="IPR036388">
    <property type="entry name" value="WH-like_DNA-bd_sf"/>
</dbReference>
<dbReference type="Gene3D" id="3.40.50.150">
    <property type="entry name" value="Vaccinia Virus protein VP39"/>
    <property type="match status" value="1"/>
</dbReference>
<evidence type="ECO:0000259" key="6">
    <source>
        <dbReference type="Pfam" id="PF08100"/>
    </source>
</evidence>
<dbReference type="Proteomes" id="UP001634007">
    <property type="component" value="Unassembled WGS sequence"/>
</dbReference>
<dbReference type="SUPFAM" id="SSF53335">
    <property type="entry name" value="S-adenosyl-L-methionine-dependent methyltransferases"/>
    <property type="match status" value="1"/>
</dbReference>
<dbReference type="SUPFAM" id="SSF46785">
    <property type="entry name" value="Winged helix' DNA-binding domain"/>
    <property type="match status" value="1"/>
</dbReference>
<dbReference type="AlphaFoldDB" id="A0ABD3KTX2"/>
<keyword evidence="2" id="KW-0808">Transferase</keyword>
<evidence type="ECO:0000256" key="3">
    <source>
        <dbReference type="ARBA" id="ARBA00022691"/>
    </source>
</evidence>
<feature type="domain" description="O-methyltransferase C-terminal" evidence="5">
    <location>
        <begin position="148"/>
        <end position="358"/>
    </location>
</feature>
<evidence type="ECO:0000256" key="4">
    <source>
        <dbReference type="PIRSR" id="PIRSR005739-1"/>
    </source>
</evidence>
<feature type="active site" description="Proton acceptor" evidence="4">
    <location>
        <position position="280"/>
    </location>
</feature>
<dbReference type="CDD" id="cd02440">
    <property type="entry name" value="AdoMet_MTases"/>
    <property type="match status" value="1"/>
</dbReference>
<evidence type="ECO:0000259" key="5">
    <source>
        <dbReference type="Pfam" id="PF00891"/>
    </source>
</evidence>
<protein>
    <submittedName>
        <fullName evidence="7">Uncharacterized protein</fullName>
    </submittedName>
</protein>
<dbReference type="PIRSF" id="PIRSF005739">
    <property type="entry name" value="O-mtase"/>
    <property type="match status" value="1"/>
</dbReference>
<accession>A0ABD3KTX2</accession>
<feature type="domain" description="O-methyltransferase dimerisation" evidence="6">
    <location>
        <begin position="20"/>
        <end position="127"/>
    </location>
</feature>
<dbReference type="FunFam" id="3.40.50.150:FF:000057">
    <property type="entry name" value="O-methyltransferase ZRP4"/>
    <property type="match status" value="1"/>
</dbReference>
<sequence>MDMVNGEMGSQQLLAQAHIWNHIFNFINSMCLKCAIQLGIPDTIHHHGQPMTLDALTRLTETFCQLQNSSRGFLQHSALQIHPSRAHCVDRLMRILVHSGFFEQKKLAPDGQGAYILNHVSKLLLTDNPFNVAPFALSMLDPIPIIPWHGLSAWFHNHVDPTPFEMVQGMSFWRYAGQEPGLNRLFNDGMASDARLVASMVVNEHKGVFEGITSLVDVGGGTGTMAKAIANSFLHMECTIFDLPHVVANLEVSENVRCVPGDMFEAIPPADAIILKWILHDWNDEDAVKVLKRCREALGKGEGKKKKVIIIEMVMDNTKSDKEMVETQLFCDMLMMTVTSGRERNEAEWAKLFVTAGFGDYKITPVLGLRSLIEVYPS</sequence>
<evidence type="ECO:0000256" key="2">
    <source>
        <dbReference type="ARBA" id="ARBA00022679"/>
    </source>
</evidence>
<keyword evidence="8" id="KW-1185">Reference proteome</keyword>
<dbReference type="InterPro" id="IPR016461">
    <property type="entry name" value="COMT-like"/>
</dbReference>
<dbReference type="EMBL" id="JBJKBG010000005">
    <property type="protein sequence ID" value="KAL3741126.1"/>
    <property type="molecule type" value="Genomic_DNA"/>
</dbReference>
<evidence type="ECO:0000313" key="8">
    <source>
        <dbReference type="Proteomes" id="UP001634007"/>
    </source>
</evidence>
<name>A0ABD3KTX2_EUCGL</name>
<evidence type="ECO:0000313" key="7">
    <source>
        <dbReference type="EMBL" id="KAL3741126.1"/>
    </source>
</evidence>
<comment type="caution">
    <text evidence="7">The sequence shown here is derived from an EMBL/GenBank/DDBJ whole genome shotgun (WGS) entry which is preliminary data.</text>
</comment>
<keyword evidence="1" id="KW-0489">Methyltransferase</keyword>
<proteinExistence type="predicted"/>
<dbReference type="InterPro" id="IPR012967">
    <property type="entry name" value="COMT_dimerisation"/>
</dbReference>
<dbReference type="PROSITE" id="PS51683">
    <property type="entry name" value="SAM_OMT_II"/>
    <property type="match status" value="1"/>
</dbReference>
<dbReference type="Pfam" id="PF00891">
    <property type="entry name" value="Methyltransf_2"/>
    <property type="match status" value="1"/>
</dbReference>
<reference evidence="7 8" key="1">
    <citation type="submission" date="2024-11" db="EMBL/GenBank/DDBJ databases">
        <title>Chromosome-level genome assembly of Eucalyptus globulus Labill. provides insights into its genome evolution.</title>
        <authorList>
            <person name="Li X."/>
        </authorList>
    </citation>
    <scope>NUCLEOTIDE SEQUENCE [LARGE SCALE GENOMIC DNA]</scope>
    <source>
        <strain evidence="7">CL2024</strain>
        <tissue evidence="7">Fresh tender leaves</tissue>
    </source>
</reference>
<dbReference type="GO" id="GO:0008168">
    <property type="term" value="F:methyltransferase activity"/>
    <property type="evidence" value="ECO:0007669"/>
    <property type="project" value="UniProtKB-KW"/>
</dbReference>
<dbReference type="Gene3D" id="1.10.10.10">
    <property type="entry name" value="Winged helix-like DNA-binding domain superfamily/Winged helix DNA-binding domain"/>
    <property type="match status" value="2"/>
</dbReference>